<dbReference type="Gene3D" id="1.20.1250.20">
    <property type="entry name" value="MFS general substrate transporter like domains"/>
    <property type="match status" value="2"/>
</dbReference>
<keyword evidence="3 6" id="KW-0812">Transmembrane</keyword>
<dbReference type="GO" id="GO:0005886">
    <property type="term" value="C:plasma membrane"/>
    <property type="evidence" value="ECO:0007669"/>
    <property type="project" value="TreeGrafter"/>
</dbReference>
<evidence type="ECO:0000259" key="7">
    <source>
        <dbReference type="PROSITE" id="PS50850"/>
    </source>
</evidence>
<feature type="domain" description="Major facilitator superfamily (MFS) profile" evidence="7">
    <location>
        <begin position="26"/>
        <end position="431"/>
    </location>
</feature>
<feature type="transmembrane region" description="Helical" evidence="6">
    <location>
        <begin position="318"/>
        <end position="337"/>
    </location>
</feature>
<feature type="transmembrane region" description="Helical" evidence="6">
    <location>
        <begin position="375"/>
        <end position="395"/>
    </location>
</feature>
<comment type="subcellular location">
    <subcellularLocation>
        <location evidence="1">Membrane</location>
        <topology evidence="1">Multi-pass membrane protein</topology>
    </subcellularLocation>
</comment>
<evidence type="ECO:0000256" key="5">
    <source>
        <dbReference type="ARBA" id="ARBA00023136"/>
    </source>
</evidence>
<dbReference type="InterPro" id="IPR020846">
    <property type="entry name" value="MFS_dom"/>
</dbReference>
<evidence type="ECO:0000313" key="8">
    <source>
        <dbReference type="EMBL" id="PII34300.1"/>
    </source>
</evidence>
<feature type="transmembrane region" description="Helical" evidence="6">
    <location>
        <begin position="185"/>
        <end position="207"/>
    </location>
</feature>
<feature type="transmembrane region" description="Helical" evidence="6">
    <location>
        <begin position="60"/>
        <end position="79"/>
    </location>
</feature>
<feature type="transmembrane region" description="Helical" evidence="6">
    <location>
        <begin position="407"/>
        <end position="426"/>
    </location>
</feature>
<dbReference type="PROSITE" id="PS50850">
    <property type="entry name" value="MFS"/>
    <property type="match status" value="1"/>
</dbReference>
<keyword evidence="5 6" id="KW-0472">Membrane</keyword>
<sequence length="433" mass="47121">MQGQGVHLREQEKEQRQLYGRVTWRLVPFFCLCYLAAYLDRINVGLAKLQMQQDLGFSETVYGLGAGLFFVGYILFEVPSNLVLARMGARLWIARIMITWGLISGATMFVSTPMQFYVLRFLLGVAEAGFFPGVMLYLTYWYPTRMRSKIMALFLIGLPLASLVGAPLSGWIMTAFAGVGGHAGWQWLFFLEAIPSVVLGLLVFVYLPNSIESAQWLSPRDKGVLRANLDSDRLAESHHSLWAALSSGRVWLLGMIDLSLMMSTYAISFWLPTIIREAGVRSTAEIGLLTAVPNAFAIAALLLNGISSDRRRERRWHIVLPALAGAAAMALSTLYTGHVFATVLLFSLATAGIMAAFPVFWCLPATFLTGPAAAAGIALIASIANLGGFAATYLLGWLKDLTHSSSAGLLLFAACLVAGSLLTLALPKAVVNR</sequence>
<feature type="transmembrane region" description="Helical" evidence="6">
    <location>
        <begin position="22"/>
        <end position="40"/>
    </location>
</feature>
<dbReference type="EMBL" id="PEKC01000114">
    <property type="protein sequence ID" value="PII34300.1"/>
    <property type="molecule type" value="Genomic_DNA"/>
</dbReference>
<dbReference type="Pfam" id="PF07690">
    <property type="entry name" value="MFS_1"/>
    <property type="match status" value="1"/>
</dbReference>
<accession>A0A2G7T310</accession>
<feature type="transmembrane region" description="Helical" evidence="6">
    <location>
        <begin position="250"/>
        <end position="271"/>
    </location>
</feature>
<dbReference type="GO" id="GO:0022857">
    <property type="term" value="F:transmembrane transporter activity"/>
    <property type="evidence" value="ECO:0007669"/>
    <property type="project" value="InterPro"/>
</dbReference>
<evidence type="ECO:0000256" key="3">
    <source>
        <dbReference type="ARBA" id="ARBA00022692"/>
    </source>
</evidence>
<evidence type="ECO:0000256" key="2">
    <source>
        <dbReference type="ARBA" id="ARBA00022448"/>
    </source>
</evidence>
<feature type="transmembrane region" description="Helical" evidence="6">
    <location>
        <begin position="91"/>
        <end position="111"/>
    </location>
</feature>
<keyword evidence="4 6" id="KW-1133">Transmembrane helix</keyword>
<dbReference type="SUPFAM" id="SSF103473">
    <property type="entry name" value="MFS general substrate transporter"/>
    <property type="match status" value="1"/>
</dbReference>
<dbReference type="PANTHER" id="PTHR43791">
    <property type="entry name" value="PERMEASE-RELATED"/>
    <property type="match status" value="1"/>
</dbReference>
<name>A0A2G7T310_9FLAO</name>
<dbReference type="FunFam" id="1.20.1250.20:FF:000018">
    <property type="entry name" value="MFS transporter permease"/>
    <property type="match status" value="1"/>
</dbReference>
<comment type="caution">
    <text evidence="8">The sequence shown here is derived from an EMBL/GenBank/DDBJ whole genome shotgun (WGS) entry which is preliminary data.</text>
</comment>
<evidence type="ECO:0000256" key="6">
    <source>
        <dbReference type="SAM" id="Phobius"/>
    </source>
</evidence>
<evidence type="ECO:0000256" key="1">
    <source>
        <dbReference type="ARBA" id="ARBA00004141"/>
    </source>
</evidence>
<dbReference type="CDD" id="cd17319">
    <property type="entry name" value="MFS_ExuT_GudP_like"/>
    <property type="match status" value="1"/>
</dbReference>
<organism evidence="8">
    <name type="scientific">Chryseobacterium sp. B5</name>
    <dbReference type="NCBI Taxonomy" id="2050562"/>
    <lineage>
        <taxon>Bacteria</taxon>
        <taxon>Pseudomonadati</taxon>
        <taxon>Bacteroidota</taxon>
        <taxon>Flavobacteriia</taxon>
        <taxon>Flavobacteriales</taxon>
        <taxon>Weeksellaceae</taxon>
        <taxon>Chryseobacterium group</taxon>
        <taxon>Chryseobacterium</taxon>
    </lineage>
</organism>
<dbReference type="AlphaFoldDB" id="A0A2G7T310"/>
<dbReference type="InterPro" id="IPR036259">
    <property type="entry name" value="MFS_trans_sf"/>
</dbReference>
<feature type="transmembrane region" description="Helical" evidence="6">
    <location>
        <begin position="286"/>
        <end position="306"/>
    </location>
</feature>
<keyword evidence="2" id="KW-0813">Transport</keyword>
<feature type="transmembrane region" description="Helical" evidence="6">
    <location>
        <begin position="117"/>
        <end position="138"/>
    </location>
</feature>
<protein>
    <submittedName>
        <fullName evidence="8">MFS transporter</fullName>
    </submittedName>
</protein>
<gene>
    <name evidence="8" type="ORF">CTI11_21925</name>
</gene>
<dbReference type="PANTHER" id="PTHR43791:SF36">
    <property type="entry name" value="TRANSPORTER, PUTATIVE (AFU_ORTHOLOGUE AFUA_6G08340)-RELATED"/>
    <property type="match status" value="1"/>
</dbReference>
<feature type="transmembrane region" description="Helical" evidence="6">
    <location>
        <begin position="343"/>
        <end position="363"/>
    </location>
</feature>
<dbReference type="InterPro" id="IPR011701">
    <property type="entry name" value="MFS"/>
</dbReference>
<feature type="transmembrane region" description="Helical" evidence="6">
    <location>
        <begin position="150"/>
        <end position="173"/>
    </location>
</feature>
<proteinExistence type="predicted"/>
<reference evidence="8" key="1">
    <citation type="submission" date="2017-10" db="EMBL/GenBank/DDBJ databases">
        <title>Chryseobacterium sp. B5 is a hydrocarbonoclastic and plant growth promoting bacterium.</title>
        <authorList>
            <person name="Thijs S."/>
            <person name="Gkorezis P."/>
            <person name="Van Hamme J."/>
        </authorList>
    </citation>
    <scope>NUCLEOTIDE SEQUENCE</scope>
    <source>
        <strain evidence="8">B5</strain>
    </source>
</reference>
<evidence type="ECO:0000256" key="4">
    <source>
        <dbReference type="ARBA" id="ARBA00022989"/>
    </source>
</evidence>